<dbReference type="PANTHER" id="PTHR41252">
    <property type="entry name" value="BLR2505 PROTEIN"/>
    <property type="match status" value="1"/>
</dbReference>
<proteinExistence type="predicted"/>
<dbReference type="PATRIC" id="fig|408015.6.peg.220"/>
<dbReference type="AlphaFoldDB" id="A0A0F7FPA0"/>
<dbReference type="InterPro" id="IPR032710">
    <property type="entry name" value="NTF2-like_dom_sf"/>
</dbReference>
<dbReference type="SUPFAM" id="SSF54427">
    <property type="entry name" value="NTF2-like"/>
    <property type="match status" value="1"/>
</dbReference>
<dbReference type="InterPro" id="IPR037401">
    <property type="entry name" value="SnoaL-like"/>
</dbReference>
<dbReference type="KEGG" id="sxi:SXIM_02010"/>
<accession>A0A0F7FPA0</accession>
<feature type="domain" description="SnoaL-like" evidence="1">
    <location>
        <begin position="20"/>
        <end position="112"/>
    </location>
</feature>
<dbReference type="Proteomes" id="UP000034034">
    <property type="component" value="Chromosome"/>
</dbReference>
<reference evidence="2" key="1">
    <citation type="submission" date="2019-08" db="EMBL/GenBank/DDBJ databases">
        <title>Complete genome sequence of a mangrove-derived Streptomyces xiamenensis.</title>
        <authorList>
            <person name="Xu J."/>
        </authorList>
    </citation>
    <scope>NUCLEOTIDE SEQUENCE</scope>
    <source>
        <strain evidence="2">318</strain>
    </source>
</reference>
<evidence type="ECO:0000259" key="1">
    <source>
        <dbReference type="Pfam" id="PF12680"/>
    </source>
</evidence>
<protein>
    <submittedName>
        <fullName evidence="2">Ketosteroid isomerase-related protein</fullName>
    </submittedName>
</protein>
<dbReference type="GO" id="GO:0016853">
    <property type="term" value="F:isomerase activity"/>
    <property type="evidence" value="ECO:0007669"/>
    <property type="project" value="UniProtKB-KW"/>
</dbReference>
<dbReference type="HOGENOM" id="CLU_107220_1_0_11"/>
<evidence type="ECO:0000313" key="3">
    <source>
        <dbReference type="Proteomes" id="UP000034034"/>
    </source>
</evidence>
<gene>
    <name evidence="2" type="ORF">SXIM_02010</name>
</gene>
<dbReference type="Pfam" id="PF12680">
    <property type="entry name" value="SnoaL_2"/>
    <property type="match status" value="1"/>
</dbReference>
<organism evidence="2 3">
    <name type="scientific">Streptomyces xiamenensis</name>
    <dbReference type="NCBI Taxonomy" id="408015"/>
    <lineage>
        <taxon>Bacteria</taxon>
        <taxon>Bacillati</taxon>
        <taxon>Actinomycetota</taxon>
        <taxon>Actinomycetes</taxon>
        <taxon>Kitasatosporales</taxon>
        <taxon>Streptomycetaceae</taxon>
        <taxon>Streptomyces</taxon>
    </lineage>
</organism>
<keyword evidence="2" id="KW-0413">Isomerase</keyword>
<dbReference type="PANTHER" id="PTHR41252:SF1">
    <property type="entry name" value="BLR2505 PROTEIN"/>
    <property type="match status" value="1"/>
</dbReference>
<dbReference type="Gene3D" id="3.10.450.50">
    <property type="match status" value="1"/>
</dbReference>
<evidence type="ECO:0000313" key="2">
    <source>
        <dbReference type="EMBL" id="AKG41585.1"/>
    </source>
</evidence>
<name>A0A0F7FPA0_9ACTN</name>
<dbReference type="EMBL" id="CP009922">
    <property type="protein sequence ID" value="AKG41585.1"/>
    <property type="molecule type" value="Genomic_DNA"/>
</dbReference>
<sequence>MNRKIVKAALKSGAEDFTKFFTEIFTDSTEWTIAGHGPVAGVYSGLADLHENAEKALFDRLDGPLAITPRGIWADGDDVIVRIDSTGRAADGQPYRNSYLYILTMKDGKVVSGIEWLDLHAYYEIVERVTV</sequence>
<keyword evidence="3" id="KW-1185">Reference proteome</keyword>